<evidence type="ECO:0000313" key="2">
    <source>
        <dbReference type="Proteomes" id="UP000011776"/>
    </source>
</evidence>
<dbReference type="BioCyc" id="LINT1001599:G11K9-101-MONOMER"/>
<proteinExistence type="predicted"/>
<dbReference type="AlphaFoldDB" id="M3FPW8"/>
<comment type="caution">
    <text evidence="1">The sequence shown here is derived from an EMBL/GenBank/DDBJ whole genome shotgun (WGS) entry which is preliminary data.</text>
</comment>
<organism evidence="1 2">
    <name type="scientific">Leptospira interrogans serovar Grippotyphosa str. LT2186</name>
    <dbReference type="NCBI Taxonomy" id="1001599"/>
    <lineage>
        <taxon>Bacteria</taxon>
        <taxon>Pseudomonadati</taxon>
        <taxon>Spirochaetota</taxon>
        <taxon>Spirochaetia</taxon>
        <taxon>Leptospirales</taxon>
        <taxon>Leptospiraceae</taxon>
        <taxon>Leptospira</taxon>
    </lineage>
</organism>
<evidence type="ECO:0000313" key="1">
    <source>
        <dbReference type="EMBL" id="EMG09509.1"/>
    </source>
</evidence>
<reference evidence="1 2" key="1">
    <citation type="submission" date="2013-02" db="EMBL/GenBank/DDBJ databases">
        <authorList>
            <person name="Harkins D.M."/>
            <person name="Durkin A.S."/>
            <person name="Brinkac L.M."/>
            <person name="Haft D.H."/>
            <person name="Selengut J.D."/>
            <person name="Sanka R."/>
            <person name="DePew J."/>
            <person name="Purushe J."/>
            <person name="Tulsiani S.M."/>
            <person name="Graham G.C."/>
            <person name="Burns M.-A."/>
            <person name="Dohnt M.F."/>
            <person name="Smythe L.D."/>
            <person name="McKay D.B."/>
            <person name="Craig S.B."/>
            <person name="Vinetz J.M."/>
            <person name="Sutton G.G."/>
            <person name="Nierman W.C."/>
            <person name="Fouts D.E."/>
        </authorList>
    </citation>
    <scope>NUCLEOTIDE SEQUENCE [LARGE SCALE GENOMIC DNA]</scope>
    <source>
        <strain evidence="1 2">LT2186</strain>
    </source>
</reference>
<dbReference type="EMBL" id="AFME02000318">
    <property type="protein sequence ID" value="EMG09509.1"/>
    <property type="molecule type" value="Genomic_DNA"/>
</dbReference>
<sequence>MDGLAFCGVISTAIALVDEDNTATEGIFFTEGFFLFF</sequence>
<name>M3FPW8_LEPIR</name>
<gene>
    <name evidence="1" type="ORF">LEP1GSC151_4520</name>
</gene>
<protein>
    <submittedName>
        <fullName evidence="1">Uncharacterized protein</fullName>
    </submittedName>
</protein>
<dbReference type="Proteomes" id="UP000011776">
    <property type="component" value="Unassembled WGS sequence"/>
</dbReference>
<accession>M3FPW8</accession>